<feature type="region of interest" description="Disordered" evidence="1">
    <location>
        <begin position="625"/>
        <end position="658"/>
    </location>
</feature>
<dbReference type="Pfam" id="PF00041">
    <property type="entry name" value="fn3"/>
    <property type="match status" value="2"/>
</dbReference>
<organism evidence="4 5">
    <name type="scientific">Branchiostoma floridae</name>
    <name type="common">Florida lancelet</name>
    <name type="synonym">Amphioxus</name>
    <dbReference type="NCBI Taxonomy" id="7739"/>
    <lineage>
        <taxon>Eukaryota</taxon>
        <taxon>Metazoa</taxon>
        <taxon>Chordata</taxon>
        <taxon>Cephalochordata</taxon>
        <taxon>Leptocardii</taxon>
        <taxon>Amphioxiformes</taxon>
        <taxon>Branchiostomatidae</taxon>
        <taxon>Branchiostoma</taxon>
    </lineage>
</organism>
<feature type="region of interest" description="Disordered" evidence="1">
    <location>
        <begin position="887"/>
        <end position="959"/>
    </location>
</feature>
<keyword evidence="2" id="KW-0812">Transmembrane</keyword>
<dbReference type="AlphaFoldDB" id="A0A9J7KXE4"/>
<dbReference type="RefSeq" id="XP_035671468.1">
    <property type="nucleotide sequence ID" value="XM_035815575.1"/>
</dbReference>
<keyword evidence="2" id="KW-1133">Transmembrane helix</keyword>
<dbReference type="CDD" id="cd00063">
    <property type="entry name" value="FN3"/>
    <property type="match status" value="2"/>
</dbReference>
<feature type="transmembrane region" description="Helical" evidence="2">
    <location>
        <begin position="20"/>
        <end position="43"/>
    </location>
</feature>
<dbReference type="GO" id="GO:0004896">
    <property type="term" value="F:cytokine receptor activity"/>
    <property type="evidence" value="ECO:0000318"/>
    <property type="project" value="GO_Central"/>
</dbReference>
<feature type="compositionally biased region" description="Basic and acidic residues" evidence="1">
    <location>
        <begin position="647"/>
        <end position="658"/>
    </location>
</feature>
<dbReference type="SMART" id="SM00060">
    <property type="entry name" value="FN3"/>
    <property type="match status" value="2"/>
</dbReference>
<dbReference type="Gene3D" id="2.60.40.10">
    <property type="entry name" value="Immunoglobulins"/>
    <property type="match status" value="3"/>
</dbReference>
<reference evidence="5" key="2">
    <citation type="submission" date="2025-08" db="UniProtKB">
        <authorList>
            <consortium name="RefSeq"/>
        </authorList>
    </citation>
    <scope>IDENTIFICATION</scope>
    <source>
        <strain evidence="5">S238N-H82</strain>
        <tissue evidence="5">Testes</tissue>
    </source>
</reference>
<keyword evidence="2" id="KW-0472">Membrane</keyword>
<feature type="domain" description="Fibronectin type-III" evidence="3">
    <location>
        <begin position="418"/>
        <end position="517"/>
    </location>
</feature>
<evidence type="ECO:0000259" key="3">
    <source>
        <dbReference type="PROSITE" id="PS50853"/>
    </source>
</evidence>
<sequence length="989" mass="108089">MAVNMVGHSQTLAVTKSKIVATSFILSIVVTLLTPTHWCVAAINNPTAKTERSADYVVNLNRKETLPPTNVRVESRNLYNEVCWDAGEDNNTTFDAQYIDDMEYKISKDTWTFISDCKGVPGPCCTFFDDISVKDEETGKPLSPRTNGWWVRARAVGTLGPSRWTTTSEWFSPFKHTVIGPPDVDVIATPANEESASQLRELNIRIKHPVTPYYMYNEHNQETMATMGDIEGFFVFYNVSYWMDEHRENSRDFVVGKYSMLNEEYSMAGFSPGTVYCVEVTGFVDSIWVVRKGLPSEAVCRRTADAKPSTGPTDVTWRPLPAANCSAVTRSFRAVRVRWSPPPDNDANGVITGYKVTISLNTETGEHVTIRDSVDNHIQLSDLTTFHAYTVQLSACTSAGCTQGEKVRIPPHAVKAVAPTNLTTAEVTSEKIAVTWLPPKNEYDCVDVYKLRFVELSGDTVRQITVTNTSAVLTALQPGTSYNVSVSAVYKRFSHGSKSPAVESPPTPWLTVSTRPHIVDYKLIAVLVVVGGCLVVALIVTLYFLKTLPSGKGSEENHYEFSNPDILDDIKMYPDMSPITSSWHKGQREKVDSWGKEIRALANLESLVQIHADLWVAPNMVTPSRGGSVGSDPDSVSTNSTGLGDGDSLKENSTNEHLPHVTRATLSDYHSTLQYAVIAPDENSGESVNERMEEDYVRQVPSATSSGRETEMQSDAIAANHSNDINDLERQTASVKNNSSSGYVLAATSSGRDTEMQSDAIATKHSYVNGLESQTASVKNNSSSGYVLATTSSGCNMNNQSDETAAKHPNDSGCGTQSERAQVEENISSGYACVQHHSVATPSGCNTDMQSDTFAVKHSNESGYVTSGNHIAPVKDNISNDYARIHHRSDATPSGSNTAIQPATILPPPNELSVTPEGQETNVKNVEPNDTPSDDTEKDTTDKQEHTKRSECNFGCGMSTKKEASFDTLDVSEMSSDYSQVTLGRTTVV</sequence>
<feature type="compositionally biased region" description="Basic and acidic residues" evidence="1">
    <location>
        <begin position="938"/>
        <end position="951"/>
    </location>
</feature>
<dbReference type="InterPro" id="IPR003961">
    <property type="entry name" value="FN3_dom"/>
</dbReference>
<feature type="transmembrane region" description="Helical" evidence="2">
    <location>
        <begin position="523"/>
        <end position="545"/>
    </location>
</feature>
<dbReference type="InterPro" id="IPR036116">
    <property type="entry name" value="FN3_sf"/>
</dbReference>
<gene>
    <name evidence="5" type="primary">LOC118412614</name>
</gene>
<name>A0A9J7KXE4_BRAFL</name>
<feature type="domain" description="Fibronectin type-III" evidence="3">
    <location>
        <begin position="321"/>
        <end position="417"/>
    </location>
</feature>
<dbReference type="PROSITE" id="PS50853">
    <property type="entry name" value="FN3"/>
    <property type="match status" value="2"/>
</dbReference>
<dbReference type="GeneID" id="118412614"/>
<dbReference type="InterPro" id="IPR050650">
    <property type="entry name" value="Type-II_Cytokine-TF_Rcpt"/>
</dbReference>
<evidence type="ECO:0000256" key="1">
    <source>
        <dbReference type="SAM" id="MobiDB-lite"/>
    </source>
</evidence>
<dbReference type="InterPro" id="IPR015373">
    <property type="entry name" value="Interferon/interleukin_rcp_dom"/>
</dbReference>
<reference evidence="4" key="1">
    <citation type="journal article" date="2020" name="Nat. Ecol. Evol.">
        <title>Deeply conserved synteny resolves early events in vertebrate evolution.</title>
        <authorList>
            <person name="Simakov O."/>
            <person name="Marletaz F."/>
            <person name="Yue J.X."/>
            <person name="O'Connell B."/>
            <person name="Jenkins J."/>
            <person name="Brandt A."/>
            <person name="Calef R."/>
            <person name="Tung C.H."/>
            <person name="Huang T.K."/>
            <person name="Schmutz J."/>
            <person name="Satoh N."/>
            <person name="Yu J.K."/>
            <person name="Putnam N.H."/>
            <person name="Green R.E."/>
            <person name="Rokhsar D.S."/>
        </authorList>
    </citation>
    <scope>NUCLEOTIDE SEQUENCE [LARGE SCALE GENOMIC DNA]</scope>
    <source>
        <strain evidence="4">S238N-H82</strain>
    </source>
</reference>
<dbReference type="PANTHER" id="PTHR20859:SF91">
    <property type="match status" value="1"/>
</dbReference>
<dbReference type="GO" id="GO:0005886">
    <property type="term" value="C:plasma membrane"/>
    <property type="evidence" value="ECO:0000318"/>
    <property type="project" value="GO_Central"/>
</dbReference>
<protein>
    <submittedName>
        <fullName evidence="5">Uncharacterized protein LOC118412614</fullName>
    </submittedName>
</protein>
<evidence type="ECO:0000313" key="5">
    <source>
        <dbReference type="RefSeq" id="XP_035671468.1"/>
    </source>
</evidence>
<keyword evidence="4" id="KW-1185">Reference proteome</keyword>
<feature type="compositionally biased region" description="Polar residues" evidence="1">
    <location>
        <begin position="891"/>
        <end position="901"/>
    </location>
</feature>
<dbReference type="InterPro" id="IPR013783">
    <property type="entry name" value="Ig-like_fold"/>
</dbReference>
<dbReference type="OrthoDB" id="8724082at2759"/>
<dbReference type="PANTHER" id="PTHR20859">
    <property type="entry name" value="INTERFERON/INTERLEUKIN RECEPTOR"/>
    <property type="match status" value="1"/>
</dbReference>
<feature type="region of interest" description="Disordered" evidence="1">
    <location>
        <begin position="797"/>
        <end position="819"/>
    </location>
</feature>
<dbReference type="GO" id="GO:0019221">
    <property type="term" value="P:cytokine-mediated signaling pathway"/>
    <property type="evidence" value="ECO:0000318"/>
    <property type="project" value="GO_Central"/>
</dbReference>
<evidence type="ECO:0000313" key="4">
    <source>
        <dbReference type="Proteomes" id="UP000001554"/>
    </source>
</evidence>
<dbReference type="KEGG" id="bfo:118412614"/>
<evidence type="ECO:0000256" key="2">
    <source>
        <dbReference type="SAM" id="Phobius"/>
    </source>
</evidence>
<feature type="compositionally biased region" description="Low complexity" evidence="1">
    <location>
        <begin position="625"/>
        <end position="637"/>
    </location>
</feature>
<dbReference type="Pfam" id="PF09294">
    <property type="entry name" value="Interfer-bind"/>
    <property type="match status" value="1"/>
</dbReference>
<accession>A0A9J7KXE4</accession>
<feature type="compositionally biased region" description="Polar residues" evidence="1">
    <location>
        <begin position="912"/>
        <end position="924"/>
    </location>
</feature>
<dbReference type="SUPFAM" id="SSF49265">
    <property type="entry name" value="Fibronectin type III"/>
    <property type="match status" value="3"/>
</dbReference>
<dbReference type="Proteomes" id="UP000001554">
    <property type="component" value="Chromosome 3"/>
</dbReference>
<proteinExistence type="predicted"/>